<keyword evidence="2" id="KW-1185">Reference proteome</keyword>
<dbReference type="Proteomes" id="UP000824633">
    <property type="component" value="Chromosome"/>
</dbReference>
<accession>A0ABM7TBI0</accession>
<evidence type="ECO:0000313" key="2">
    <source>
        <dbReference type="Proteomes" id="UP000824633"/>
    </source>
</evidence>
<reference evidence="2" key="1">
    <citation type="submission" date="2021-07" db="EMBL/GenBank/DDBJ databases">
        <title>Complete genome sequencing of a Clostridium isolate.</title>
        <authorList>
            <person name="Ueki A."/>
            <person name="Tonouchi A."/>
        </authorList>
    </citation>
    <scope>NUCLEOTIDE SEQUENCE [LARGE SCALE GENOMIC DNA]</scope>
    <source>
        <strain evidence="2">C5S11</strain>
    </source>
</reference>
<name>A0ABM7TBI0_9CLOT</name>
<evidence type="ECO:0008006" key="3">
    <source>
        <dbReference type="Google" id="ProtNLM"/>
    </source>
</evidence>
<dbReference type="RefSeq" id="WP_224034703.1">
    <property type="nucleotide sequence ID" value="NZ_AP024849.1"/>
</dbReference>
<organism evidence="1 2">
    <name type="scientific">Clostridium gelidum</name>
    <dbReference type="NCBI Taxonomy" id="704125"/>
    <lineage>
        <taxon>Bacteria</taxon>
        <taxon>Bacillati</taxon>
        <taxon>Bacillota</taxon>
        <taxon>Clostridia</taxon>
        <taxon>Eubacteriales</taxon>
        <taxon>Clostridiaceae</taxon>
        <taxon>Clostridium</taxon>
    </lineage>
</organism>
<sequence>MDMEVFYKVYIIESPNGMDLLEKRTEGKAMTQMLEMSEVPYEYFLATTEEVFKVAFELIKEDVIELQDSYAFVWPIIHISCHGNSKGIALTDNNFIPWTSLEYYLSIINICFEDDPVSPIVLSMSSCYGLNAIRTDWEKKKERSPFAFVLGHEDEIPWDDALIAFSVFFHNFVNKKTNSQVALKCMNDSINSQDYFKLFCSKECREVLIE</sequence>
<protein>
    <recommendedName>
        <fullName evidence="3">CHAT domain-containing protein</fullName>
    </recommendedName>
</protein>
<evidence type="ECO:0000313" key="1">
    <source>
        <dbReference type="EMBL" id="BCZ48440.1"/>
    </source>
</evidence>
<dbReference type="EMBL" id="AP024849">
    <property type="protein sequence ID" value="BCZ48440.1"/>
    <property type="molecule type" value="Genomic_DNA"/>
</dbReference>
<proteinExistence type="predicted"/>
<gene>
    <name evidence="1" type="ORF">psyc5s11_45070</name>
</gene>